<feature type="signal peptide" evidence="1">
    <location>
        <begin position="1"/>
        <end position="21"/>
    </location>
</feature>
<feature type="chain" id="PRO_5039413854" evidence="1">
    <location>
        <begin position="22"/>
        <end position="189"/>
    </location>
</feature>
<evidence type="ECO:0000313" key="2">
    <source>
        <dbReference type="EMBL" id="MBK6974461.1"/>
    </source>
</evidence>
<protein>
    <submittedName>
        <fullName evidence="2">Uncharacterized protein</fullName>
    </submittedName>
</protein>
<name>A0A9D7E0Y9_9PROT</name>
<keyword evidence="1" id="KW-0732">Signal</keyword>
<organism evidence="2 3">
    <name type="scientific">Candidatus Methylophosphatis roskildensis</name>
    <dbReference type="NCBI Taxonomy" id="2899263"/>
    <lineage>
        <taxon>Bacteria</taxon>
        <taxon>Pseudomonadati</taxon>
        <taxon>Pseudomonadota</taxon>
        <taxon>Betaproteobacteria</taxon>
        <taxon>Nitrosomonadales</taxon>
        <taxon>Sterolibacteriaceae</taxon>
        <taxon>Candidatus Methylophosphatis</taxon>
    </lineage>
</organism>
<sequence>MRRQLACVLVVGVLATLPATAAAEMELPAPPTAAQAFTARQLLKWIASLTRHSPLTREVLAAKLPATFSPRQETRTRISWQADLSRVSNWFTEVEFIDAGNDTICRLRFVPDNPITRVQAQEVLGNFEPLPPPSPPPLGPNQGPVSNPVFDRIYLRSRLADGQTLQLSFEPLERGGRIHEITLTTPAPR</sequence>
<dbReference type="Proteomes" id="UP000807785">
    <property type="component" value="Unassembled WGS sequence"/>
</dbReference>
<dbReference type="EMBL" id="JADJEV010000004">
    <property type="protein sequence ID" value="MBK6974461.1"/>
    <property type="molecule type" value="Genomic_DNA"/>
</dbReference>
<evidence type="ECO:0000256" key="1">
    <source>
        <dbReference type="SAM" id="SignalP"/>
    </source>
</evidence>
<proteinExistence type="predicted"/>
<reference evidence="2" key="1">
    <citation type="submission" date="2020-10" db="EMBL/GenBank/DDBJ databases">
        <title>Connecting structure to function with the recovery of over 1000 high-quality activated sludge metagenome-assembled genomes encoding full-length rRNA genes using long-read sequencing.</title>
        <authorList>
            <person name="Singleton C.M."/>
            <person name="Petriglieri F."/>
            <person name="Kristensen J.M."/>
            <person name="Kirkegaard R.H."/>
            <person name="Michaelsen T.Y."/>
            <person name="Andersen M.H."/>
            <person name="Karst S.M."/>
            <person name="Dueholm M.S."/>
            <person name="Nielsen P.H."/>
            <person name="Albertsen M."/>
        </authorList>
    </citation>
    <scope>NUCLEOTIDE SEQUENCE</scope>
    <source>
        <strain evidence="2">Bjer_18-Q3-R1-45_BAT3C.347</strain>
    </source>
</reference>
<comment type="caution">
    <text evidence="2">The sequence shown here is derived from an EMBL/GenBank/DDBJ whole genome shotgun (WGS) entry which is preliminary data.</text>
</comment>
<accession>A0A9D7E0Y9</accession>
<evidence type="ECO:0000313" key="3">
    <source>
        <dbReference type="Proteomes" id="UP000807785"/>
    </source>
</evidence>
<gene>
    <name evidence="2" type="ORF">IPH26_16445</name>
</gene>
<dbReference type="AlphaFoldDB" id="A0A9D7E0Y9"/>